<dbReference type="InterPro" id="IPR026869">
    <property type="entry name" value="EgtC-like"/>
</dbReference>
<reference evidence="4" key="1">
    <citation type="journal article" date="2022" name="Int. J. Syst. Evol. Microbiol.">
        <title>Anaeromyxobacter oryzae sp. nov., Anaeromyxobacter diazotrophicus sp. nov. and Anaeromyxobacter paludicola sp. nov., isolated from paddy soils.</title>
        <authorList>
            <person name="Itoh H."/>
            <person name="Xu Z."/>
            <person name="Mise K."/>
            <person name="Masuda Y."/>
            <person name="Ushijima N."/>
            <person name="Hayakawa C."/>
            <person name="Shiratori Y."/>
            <person name="Senoo K."/>
        </authorList>
    </citation>
    <scope>NUCLEOTIDE SEQUENCE [LARGE SCALE GENOMIC DNA]</scope>
    <source>
        <strain evidence="4">Red232</strain>
    </source>
</reference>
<evidence type="ECO:0000259" key="2">
    <source>
        <dbReference type="PROSITE" id="PS51278"/>
    </source>
</evidence>
<dbReference type="PROSITE" id="PS51278">
    <property type="entry name" value="GATASE_TYPE_2"/>
    <property type="match status" value="1"/>
</dbReference>
<keyword evidence="1 3" id="KW-0315">Glutamine amidotransferase</keyword>
<dbReference type="InterPro" id="IPR052373">
    <property type="entry name" value="Gamma-glu_amide_hydrolase"/>
</dbReference>
<evidence type="ECO:0000256" key="1">
    <source>
        <dbReference type="ARBA" id="ARBA00022962"/>
    </source>
</evidence>
<evidence type="ECO:0000313" key="4">
    <source>
        <dbReference type="Proteomes" id="UP001162891"/>
    </source>
</evidence>
<dbReference type="EMBL" id="AP025591">
    <property type="protein sequence ID" value="BDG01872.1"/>
    <property type="molecule type" value="Genomic_DNA"/>
</dbReference>
<proteinExistence type="predicted"/>
<feature type="domain" description="Glutamine amidotransferase type-2" evidence="2">
    <location>
        <begin position="1"/>
        <end position="270"/>
    </location>
</feature>
<dbReference type="Proteomes" id="UP001162891">
    <property type="component" value="Chromosome"/>
</dbReference>
<evidence type="ECO:0000313" key="3">
    <source>
        <dbReference type="EMBL" id="BDG01872.1"/>
    </source>
</evidence>
<organism evidence="3 4">
    <name type="scientific">Anaeromyxobacter oryzae</name>
    <dbReference type="NCBI Taxonomy" id="2918170"/>
    <lineage>
        <taxon>Bacteria</taxon>
        <taxon>Pseudomonadati</taxon>
        <taxon>Myxococcota</taxon>
        <taxon>Myxococcia</taxon>
        <taxon>Myxococcales</taxon>
        <taxon>Cystobacterineae</taxon>
        <taxon>Anaeromyxobacteraceae</taxon>
        <taxon>Anaeromyxobacter</taxon>
    </lineage>
</organism>
<keyword evidence="4" id="KW-1185">Reference proteome</keyword>
<name>A0ABN6MLD2_9BACT</name>
<dbReference type="RefSeq" id="WP_248358798.1">
    <property type="nucleotide sequence ID" value="NZ_AP025591.1"/>
</dbReference>
<dbReference type="CDD" id="cd01908">
    <property type="entry name" value="YafJ"/>
    <property type="match status" value="1"/>
</dbReference>
<gene>
    <name evidence="3" type="ORF">AMOR_08680</name>
</gene>
<sequence length="281" mass="30679">MGALVAILQSDPNLMRCQVDRLKSHVSLQDGDVAPDAYGFAYYQAGNVLLGKRPSGASHLLSLPELVGRIESEALVAHARRATIGKTKDENTHPFRYRKWVFAHDGTIEGFDRVRPRLVATLPDHLRRSIMGDTDSEVAFMAFVKLLKDENAVDDLELDAQTAGRALGRTVKQIEALCREVGAQKPSRLNFVATNGRVLVATRRGGPLFYALLEGIVPCALDEITVDTPESDPRVRPHRRVKAVCFASRLAAPNGFIEVPDGSVVSVSRTLQVSVSSLNVS</sequence>
<dbReference type="InterPro" id="IPR029055">
    <property type="entry name" value="Ntn_hydrolases_N"/>
</dbReference>
<dbReference type="SUPFAM" id="SSF56235">
    <property type="entry name" value="N-terminal nucleophile aminohydrolases (Ntn hydrolases)"/>
    <property type="match status" value="1"/>
</dbReference>
<dbReference type="Gene3D" id="3.60.20.10">
    <property type="entry name" value="Glutamine Phosphoribosylpyrophosphate, subunit 1, domain 1"/>
    <property type="match status" value="1"/>
</dbReference>
<dbReference type="PANTHER" id="PTHR43187">
    <property type="entry name" value="GLUTAMINE AMIDOTRANSFERASE DUG3-RELATED"/>
    <property type="match status" value="1"/>
</dbReference>
<accession>A0ABN6MLD2</accession>
<dbReference type="Pfam" id="PF13230">
    <property type="entry name" value="GATase_4"/>
    <property type="match status" value="1"/>
</dbReference>
<dbReference type="InterPro" id="IPR017932">
    <property type="entry name" value="GATase_2_dom"/>
</dbReference>
<dbReference type="PANTHER" id="PTHR43187:SF1">
    <property type="entry name" value="GLUTAMINE AMIDOTRANSFERASE DUG3-RELATED"/>
    <property type="match status" value="1"/>
</dbReference>
<protein>
    <submittedName>
        <fullName evidence="3">Class II glutamine amidotransferase</fullName>
    </submittedName>
</protein>